<gene>
    <name evidence="1" type="ORF">POL58_48430</name>
</gene>
<sequence length="269" mass="29902">MRIALFVEGSAPVGSRDHCAKLWNGTLLPALGCAPVDFIVPIGKDAISRLRGLRTSTSAPGLDTKIREFADREGLDPQQDALVIAWDLEPIDKNQRRCAWDEKLGVYRGLEGSSLLEGTAWARDAAARADALESFRDRAPTGRSHSRVSPGTVLALCMEPMFEALLARDGRAVRRALGFDNDPPGWPSGWGRSDVRDPSTQLFAPAIAAVRNFRPRKPVLRQIREPWQNAKDEWGEYLLRHLLEDPQQAALLRAHAIAQRLIHLLPRRS</sequence>
<comment type="caution">
    <text evidence="1">The sequence shown here is derived from an EMBL/GenBank/DDBJ whole genome shotgun (WGS) entry which is preliminary data.</text>
</comment>
<name>A0ABT5BNC5_9BACT</name>
<evidence type="ECO:0000313" key="2">
    <source>
        <dbReference type="Proteomes" id="UP001217838"/>
    </source>
</evidence>
<dbReference type="Proteomes" id="UP001217838">
    <property type="component" value="Unassembled WGS sequence"/>
</dbReference>
<reference evidence="1 2" key="1">
    <citation type="submission" date="2022-11" db="EMBL/GenBank/DDBJ databases">
        <title>Minimal conservation of predation-associated metabolite biosynthetic gene clusters underscores biosynthetic potential of Myxococcota including descriptions for ten novel species: Archangium lansinium sp. nov., Myxococcus landrumus sp. nov., Nannocystis bai.</title>
        <authorList>
            <person name="Ahearne A."/>
            <person name="Stevens C."/>
            <person name="Dowd S."/>
        </authorList>
    </citation>
    <scope>NUCLEOTIDE SEQUENCE [LARGE SCALE GENOMIC DNA]</scope>
    <source>
        <strain evidence="1 2">NCELM</strain>
    </source>
</reference>
<evidence type="ECO:0008006" key="3">
    <source>
        <dbReference type="Google" id="ProtNLM"/>
    </source>
</evidence>
<dbReference type="EMBL" id="JAQNDN010000028">
    <property type="protein sequence ID" value="MDC0675665.1"/>
    <property type="molecule type" value="Genomic_DNA"/>
</dbReference>
<proteinExistence type="predicted"/>
<organism evidence="1 2">
    <name type="scientific">Nannocystis radixulma</name>
    <dbReference type="NCBI Taxonomy" id="2995305"/>
    <lineage>
        <taxon>Bacteria</taxon>
        <taxon>Pseudomonadati</taxon>
        <taxon>Myxococcota</taxon>
        <taxon>Polyangia</taxon>
        <taxon>Nannocystales</taxon>
        <taxon>Nannocystaceae</taxon>
        <taxon>Nannocystis</taxon>
    </lineage>
</organism>
<keyword evidence="2" id="KW-1185">Reference proteome</keyword>
<dbReference type="RefSeq" id="WP_272011001.1">
    <property type="nucleotide sequence ID" value="NZ_JAQNDN010000028.1"/>
</dbReference>
<protein>
    <recommendedName>
        <fullName evidence="3">DUF4276 family protein</fullName>
    </recommendedName>
</protein>
<accession>A0ABT5BNC5</accession>
<evidence type="ECO:0000313" key="1">
    <source>
        <dbReference type="EMBL" id="MDC0675665.1"/>
    </source>
</evidence>